<dbReference type="RefSeq" id="WP_078186828.1">
    <property type="nucleotide sequence ID" value="NZ_CP090082.1"/>
</dbReference>
<dbReference type="EMBL" id="MUAU01000046">
    <property type="protein sequence ID" value="OOR74158.1"/>
    <property type="molecule type" value="Genomic_DNA"/>
</dbReference>
<dbReference type="GO" id="GO:0016702">
    <property type="term" value="F:oxidoreductase activity, acting on single donors with incorporation of molecular oxygen, incorporation of two atoms of oxygen"/>
    <property type="evidence" value="ECO:0007669"/>
    <property type="project" value="InterPro"/>
</dbReference>
<comment type="caution">
    <text evidence="7">The sequence shown here is derived from an EMBL/GenBank/DDBJ whole genome shotgun (WGS) entry which is preliminary data.</text>
</comment>
<dbReference type="PANTHER" id="PTHR12918:SF1">
    <property type="entry name" value="CYSTEINE DIOXYGENASE TYPE 1"/>
    <property type="match status" value="1"/>
</dbReference>
<name>A0A9X6GF18_BACCE</name>
<evidence type="ECO:0000313" key="7">
    <source>
        <dbReference type="EMBL" id="OOR74158.1"/>
    </source>
</evidence>
<comment type="similarity">
    <text evidence="1">Belongs to the cysteine dioxygenase family.</text>
</comment>
<evidence type="ECO:0000256" key="1">
    <source>
        <dbReference type="ARBA" id="ARBA00006622"/>
    </source>
</evidence>
<dbReference type="Pfam" id="PF05995">
    <property type="entry name" value="CDO_I"/>
    <property type="match status" value="1"/>
</dbReference>
<evidence type="ECO:0000256" key="4">
    <source>
        <dbReference type="ARBA" id="ARBA00023002"/>
    </source>
</evidence>
<dbReference type="PANTHER" id="PTHR12918">
    <property type="entry name" value="CYSTEINE DIOXYGENASE"/>
    <property type="match status" value="1"/>
</dbReference>
<evidence type="ECO:0008006" key="9">
    <source>
        <dbReference type="Google" id="ProtNLM"/>
    </source>
</evidence>
<feature type="binding site" evidence="6">
    <location>
        <position position="77"/>
    </location>
    <ligand>
        <name>Fe cation</name>
        <dbReference type="ChEBI" id="CHEBI:24875"/>
        <note>catalytic</note>
    </ligand>
</feature>
<dbReference type="CDD" id="cd10548">
    <property type="entry name" value="cupin_CDO"/>
    <property type="match status" value="1"/>
</dbReference>
<sequence>MNFIEIIKYNFDSLQSYSQQELIQSVQTLDLSLENIMPYITEPQQLEYGRNIIYHTKKLEVMVLYFPSLAKTLIHDHGTSIGCVYVVQGSLQNHLYIEGTGENKPTYTQVQQFTQGDLFSINNDTIHMMQNPTLFPTITFHVYSPPLEGVKTHFA</sequence>
<keyword evidence="5 6" id="KW-0408">Iron</keyword>
<dbReference type="InterPro" id="IPR011051">
    <property type="entry name" value="RmlC_Cupin_sf"/>
</dbReference>
<feature type="binding site" evidence="6">
    <location>
        <position position="127"/>
    </location>
    <ligand>
        <name>Fe cation</name>
        <dbReference type="ChEBI" id="CHEBI:24875"/>
        <note>catalytic</note>
    </ligand>
</feature>
<gene>
    <name evidence="7" type="ORF">BLX06_15625</name>
</gene>
<evidence type="ECO:0000256" key="5">
    <source>
        <dbReference type="ARBA" id="ARBA00023004"/>
    </source>
</evidence>
<dbReference type="Proteomes" id="UP000190641">
    <property type="component" value="Unassembled WGS sequence"/>
</dbReference>
<evidence type="ECO:0000313" key="8">
    <source>
        <dbReference type="Proteomes" id="UP000190641"/>
    </source>
</evidence>
<proteinExistence type="inferred from homology"/>
<keyword evidence="3" id="KW-0223">Dioxygenase</keyword>
<dbReference type="Gene3D" id="2.60.120.10">
    <property type="entry name" value="Jelly Rolls"/>
    <property type="match status" value="1"/>
</dbReference>
<dbReference type="SUPFAM" id="SSF51182">
    <property type="entry name" value="RmlC-like cupins"/>
    <property type="match status" value="1"/>
</dbReference>
<dbReference type="InterPro" id="IPR010300">
    <property type="entry name" value="CDO_1"/>
</dbReference>
<feature type="binding site" evidence="6">
    <location>
        <position position="75"/>
    </location>
    <ligand>
        <name>Fe cation</name>
        <dbReference type="ChEBI" id="CHEBI:24875"/>
        <note>catalytic</note>
    </ligand>
</feature>
<dbReference type="InterPro" id="IPR014710">
    <property type="entry name" value="RmlC-like_jellyroll"/>
</dbReference>
<keyword evidence="2 6" id="KW-0479">Metal-binding</keyword>
<dbReference type="GO" id="GO:0008198">
    <property type="term" value="F:ferrous iron binding"/>
    <property type="evidence" value="ECO:0007669"/>
    <property type="project" value="TreeGrafter"/>
</dbReference>
<evidence type="ECO:0000256" key="3">
    <source>
        <dbReference type="ARBA" id="ARBA00022964"/>
    </source>
</evidence>
<reference evidence="7 8" key="1">
    <citation type="submission" date="2017-01" db="EMBL/GenBank/DDBJ databases">
        <title>Bacillus cereus isolates.</title>
        <authorList>
            <person name="Beno S.M."/>
        </authorList>
    </citation>
    <scope>NUCLEOTIDE SEQUENCE [LARGE SCALE GENOMIC DNA]</scope>
    <source>
        <strain evidence="7 8">FSL K6-1030</strain>
    </source>
</reference>
<keyword evidence="4" id="KW-0560">Oxidoreductase</keyword>
<organism evidence="7 8">
    <name type="scientific">Bacillus cereus</name>
    <dbReference type="NCBI Taxonomy" id="1396"/>
    <lineage>
        <taxon>Bacteria</taxon>
        <taxon>Bacillati</taxon>
        <taxon>Bacillota</taxon>
        <taxon>Bacilli</taxon>
        <taxon>Bacillales</taxon>
        <taxon>Bacillaceae</taxon>
        <taxon>Bacillus</taxon>
        <taxon>Bacillus cereus group</taxon>
    </lineage>
</organism>
<accession>A0A9X6GF18</accession>
<evidence type="ECO:0000256" key="6">
    <source>
        <dbReference type="PIRSR" id="PIRSR610300-51"/>
    </source>
</evidence>
<dbReference type="AlphaFoldDB" id="A0A9X6GF18"/>
<evidence type="ECO:0000256" key="2">
    <source>
        <dbReference type="ARBA" id="ARBA00022723"/>
    </source>
</evidence>
<protein>
    <recommendedName>
        <fullName evidence="9">Cysteine dioxygenase</fullName>
    </recommendedName>
</protein>